<organism evidence="1 2">
    <name type="scientific">Actinomadura yumaensis</name>
    <dbReference type="NCBI Taxonomy" id="111807"/>
    <lineage>
        <taxon>Bacteria</taxon>
        <taxon>Bacillati</taxon>
        <taxon>Actinomycetota</taxon>
        <taxon>Actinomycetes</taxon>
        <taxon>Streptosporangiales</taxon>
        <taxon>Thermomonosporaceae</taxon>
        <taxon>Actinomadura</taxon>
    </lineage>
</organism>
<dbReference type="Proteomes" id="UP001596380">
    <property type="component" value="Unassembled WGS sequence"/>
</dbReference>
<accession>A0ABW2CII4</accession>
<dbReference type="RefSeq" id="WP_378042975.1">
    <property type="nucleotide sequence ID" value="NZ_JBHSXE010000001.1"/>
</dbReference>
<keyword evidence="2" id="KW-1185">Reference proteome</keyword>
<sequence length="339" mass="37643">MTVVVIQPSAGNAASRRRWADTLGQEVQFIGPEREGRLSEEQRQQLLELHPSGRARFWGASSFQNSKMARVHFGDVVLFTGQKKVCGIGEVGVLFDNAAFADTLWTPDKDGSWNNVYSLLSFQPTEIPYEEIWALPGFNEGDNFMGLRILDDGKTKAVLQGLGITPSTSLQQDLAREEEVARALVQGTQVVDLENVRTTRAGYQVHERQVLVHRAEALLVREYVNSLEGCETGRLRTPVGITDIHVTGPDGTEIIEAKRGSDHRYVRDALGQLLDYVVHSPEPADRISGLFPEKPAEVSIALLHRYGVDCLYRQGPGSFQRLPAPLETREHMAKVWTGG</sequence>
<name>A0ABW2CII4_9ACTN</name>
<reference evidence="2" key="1">
    <citation type="journal article" date="2019" name="Int. J. Syst. Evol. Microbiol.">
        <title>The Global Catalogue of Microorganisms (GCM) 10K type strain sequencing project: providing services to taxonomists for standard genome sequencing and annotation.</title>
        <authorList>
            <consortium name="The Broad Institute Genomics Platform"/>
            <consortium name="The Broad Institute Genome Sequencing Center for Infectious Disease"/>
            <person name="Wu L."/>
            <person name="Ma J."/>
        </authorList>
    </citation>
    <scope>NUCLEOTIDE SEQUENCE [LARGE SCALE GENOMIC DNA]</scope>
    <source>
        <strain evidence="2">JCM 3369</strain>
    </source>
</reference>
<dbReference type="EMBL" id="JBHSXS010000008">
    <property type="protein sequence ID" value="MFC6881554.1"/>
    <property type="molecule type" value="Genomic_DNA"/>
</dbReference>
<comment type="caution">
    <text evidence="1">The sequence shown here is derived from an EMBL/GenBank/DDBJ whole genome shotgun (WGS) entry which is preliminary data.</text>
</comment>
<evidence type="ECO:0000313" key="1">
    <source>
        <dbReference type="EMBL" id="MFC6881554.1"/>
    </source>
</evidence>
<evidence type="ECO:0000313" key="2">
    <source>
        <dbReference type="Proteomes" id="UP001596380"/>
    </source>
</evidence>
<protein>
    <submittedName>
        <fullName evidence="1">Uncharacterized protein</fullName>
    </submittedName>
</protein>
<proteinExistence type="predicted"/>
<gene>
    <name evidence="1" type="ORF">ACFQKB_17475</name>
</gene>